<comment type="caution">
    <text evidence="1">The sequence shown here is derived from an EMBL/GenBank/DDBJ whole genome shotgun (WGS) entry which is preliminary data.</text>
</comment>
<dbReference type="SUPFAM" id="SSF52096">
    <property type="entry name" value="ClpP/crotonase"/>
    <property type="match status" value="1"/>
</dbReference>
<protein>
    <submittedName>
        <fullName evidence="1">Enoyl-CoA hydratase/isomerase family protein</fullName>
    </submittedName>
</protein>
<reference evidence="1 2" key="1">
    <citation type="journal article" date="2019" name="Int. J. Syst. Evol. Microbiol.">
        <title>The Global Catalogue of Microorganisms (GCM) 10K type strain sequencing project: providing services to taxonomists for standard genome sequencing and annotation.</title>
        <authorList>
            <consortium name="The Broad Institute Genomics Platform"/>
            <consortium name="The Broad Institute Genome Sequencing Center for Infectious Disease"/>
            <person name="Wu L."/>
            <person name="Ma J."/>
        </authorList>
    </citation>
    <scope>NUCLEOTIDE SEQUENCE [LARGE SCALE GENOMIC DNA]</scope>
    <source>
        <strain evidence="1 2">WLHS5</strain>
    </source>
</reference>
<dbReference type="PANTHER" id="PTHR43459:SF1">
    <property type="entry name" value="EG:BACN32G11.4 PROTEIN"/>
    <property type="match status" value="1"/>
</dbReference>
<dbReference type="Pfam" id="PF00378">
    <property type="entry name" value="ECH_1"/>
    <property type="match status" value="1"/>
</dbReference>
<evidence type="ECO:0000313" key="1">
    <source>
        <dbReference type="EMBL" id="MFC4541264.1"/>
    </source>
</evidence>
<organism evidence="1 2">
    <name type="scientific">Halosolutus amylolyticus</name>
    <dbReference type="NCBI Taxonomy" id="2932267"/>
    <lineage>
        <taxon>Archaea</taxon>
        <taxon>Methanobacteriati</taxon>
        <taxon>Methanobacteriota</taxon>
        <taxon>Stenosarchaea group</taxon>
        <taxon>Halobacteria</taxon>
        <taxon>Halobacteriales</taxon>
        <taxon>Natrialbaceae</taxon>
        <taxon>Halosolutus</taxon>
    </lineage>
</organism>
<accession>A0ABD5PL17</accession>
<dbReference type="PANTHER" id="PTHR43459">
    <property type="entry name" value="ENOYL-COA HYDRATASE"/>
    <property type="match status" value="1"/>
</dbReference>
<dbReference type="InterPro" id="IPR001753">
    <property type="entry name" value="Enoyl-CoA_hydra/iso"/>
</dbReference>
<dbReference type="Gene3D" id="3.90.226.10">
    <property type="entry name" value="2-enoyl-CoA Hydratase, Chain A, domain 1"/>
    <property type="match status" value="1"/>
</dbReference>
<dbReference type="InterPro" id="IPR029045">
    <property type="entry name" value="ClpP/crotonase-like_dom_sf"/>
</dbReference>
<dbReference type="Gene3D" id="1.10.12.10">
    <property type="entry name" value="Lyase 2-enoyl-coa Hydratase, Chain A, domain 2"/>
    <property type="match status" value="1"/>
</dbReference>
<keyword evidence="2" id="KW-1185">Reference proteome</keyword>
<dbReference type="EMBL" id="JBHSFA010000002">
    <property type="protein sequence ID" value="MFC4541264.1"/>
    <property type="molecule type" value="Genomic_DNA"/>
</dbReference>
<dbReference type="AlphaFoldDB" id="A0ABD5PL17"/>
<evidence type="ECO:0000313" key="2">
    <source>
        <dbReference type="Proteomes" id="UP001595898"/>
    </source>
</evidence>
<dbReference type="RefSeq" id="WP_250139401.1">
    <property type="nucleotide sequence ID" value="NZ_JALIQP010000001.1"/>
</dbReference>
<gene>
    <name evidence="1" type="ORF">ACFO5R_04925</name>
</gene>
<proteinExistence type="predicted"/>
<name>A0ABD5PL17_9EURY</name>
<dbReference type="Proteomes" id="UP001595898">
    <property type="component" value="Unassembled WGS sequence"/>
</dbReference>
<sequence length="254" mass="26952">MHVHDADGVRHLTFDRPDVRNAFTATVARELADALADLDPTELDAVVLAGEGEAFSAGGDVEAMAEREETPKQAYDRVRTTLGRVAERALTSPVPIVAKVDGDAVGAGLSLVAASDFAYAGESSRFGASFVNVGLVPDAGATVTLPRLVGLRKAKELALTGRLVDAAEAERLGLVNETVPDDELDDRVDDLLATLAARPTENVGLAKRAIHDNLGRSWRDGLDREAHVQTLAYGTDAHEEGVEAFLEGRSPTFD</sequence>
<dbReference type="InterPro" id="IPR014748">
    <property type="entry name" value="Enoyl-CoA_hydra_C"/>
</dbReference>
<dbReference type="CDD" id="cd06558">
    <property type="entry name" value="crotonase-like"/>
    <property type="match status" value="1"/>
</dbReference>